<protein>
    <submittedName>
        <fullName evidence="2">DUF1194 domain-containing protein</fullName>
    </submittedName>
</protein>
<dbReference type="EMBL" id="SACP01000054">
    <property type="protein sequence ID" value="RVU12530.1"/>
    <property type="molecule type" value="Genomic_DNA"/>
</dbReference>
<feature type="chain" id="PRO_5018779419" evidence="1">
    <location>
        <begin position="23"/>
        <end position="262"/>
    </location>
</feature>
<sequence>MGSRFGALLVVLWLAGPVPAGAAEPATEVDVALVLAVDVSLSMTSDEQSIQRGGYVEAFRSPAVQQAIRQGLVGRIAVTYVEWAGMGNQRIVVPWTVIAGPAEANAFADQLADSPPRRSTWTSIASAIDFSVGLLAKSGFEPLRRVIDVSGDGPNNQGRSVTKARDDAVAQGITINGLPLMIREPSGPWDIKDLDLYYRDCVIGGSGSFMVPVREREQFAAAIRTKIIREVAGREPAPLVRPAQAEPRGNCFAGERPAVDWD</sequence>
<name>A0A3S2YIV2_9HYPH</name>
<feature type="signal peptide" evidence="1">
    <location>
        <begin position="1"/>
        <end position="22"/>
    </location>
</feature>
<dbReference type="Gene3D" id="3.40.50.410">
    <property type="entry name" value="von Willebrand factor, type A domain"/>
    <property type="match status" value="1"/>
</dbReference>
<dbReference type="SUPFAM" id="SSF53300">
    <property type="entry name" value="vWA-like"/>
    <property type="match status" value="1"/>
</dbReference>
<proteinExistence type="predicted"/>
<comment type="caution">
    <text evidence="2">The sequence shown here is derived from an EMBL/GenBank/DDBJ whole genome shotgun (WGS) entry which is preliminary data.</text>
</comment>
<keyword evidence="1" id="KW-0732">Signal</keyword>
<keyword evidence="3" id="KW-1185">Reference proteome</keyword>
<gene>
    <name evidence="2" type="ORF">EOE48_27700</name>
</gene>
<organism evidence="2 3">
    <name type="scientific">Methylobacterium oryzihabitans</name>
    <dbReference type="NCBI Taxonomy" id="2499852"/>
    <lineage>
        <taxon>Bacteria</taxon>
        <taxon>Pseudomonadati</taxon>
        <taxon>Pseudomonadota</taxon>
        <taxon>Alphaproteobacteria</taxon>
        <taxon>Hyphomicrobiales</taxon>
        <taxon>Methylobacteriaceae</taxon>
        <taxon>Methylobacterium</taxon>
    </lineage>
</organism>
<dbReference type="InterPro" id="IPR036465">
    <property type="entry name" value="vWFA_dom_sf"/>
</dbReference>
<dbReference type="AlphaFoldDB" id="A0A3S2YIV2"/>
<dbReference type="InterPro" id="IPR010607">
    <property type="entry name" value="DUF1194"/>
</dbReference>
<dbReference type="Proteomes" id="UP000286997">
    <property type="component" value="Unassembled WGS sequence"/>
</dbReference>
<accession>A0A3S2YIV2</accession>
<evidence type="ECO:0000313" key="3">
    <source>
        <dbReference type="Proteomes" id="UP000286997"/>
    </source>
</evidence>
<evidence type="ECO:0000256" key="1">
    <source>
        <dbReference type="SAM" id="SignalP"/>
    </source>
</evidence>
<dbReference type="Pfam" id="PF06707">
    <property type="entry name" value="DUF1194"/>
    <property type="match status" value="1"/>
</dbReference>
<reference evidence="2 3" key="1">
    <citation type="submission" date="2019-01" db="EMBL/GenBank/DDBJ databases">
        <authorList>
            <person name="Chen W.-M."/>
        </authorList>
    </citation>
    <scope>NUCLEOTIDE SEQUENCE [LARGE SCALE GENOMIC DNA]</scope>
    <source>
        <strain evidence="2 3">TER-1</strain>
    </source>
</reference>
<dbReference type="RefSeq" id="WP_127734109.1">
    <property type="nucleotide sequence ID" value="NZ_SACP01000054.1"/>
</dbReference>
<dbReference type="CDD" id="cd00198">
    <property type="entry name" value="vWFA"/>
    <property type="match status" value="1"/>
</dbReference>
<evidence type="ECO:0000313" key="2">
    <source>
        <dbReference type="EMBL" id="RVU12530.1"/>
    </source>
</evidence>
<dbReference type="OrthoDB" id="9792179at2"/>